<dbReference type="AlphaFoldDB" id="E0XSZ9"/>
<dbReference type="EMBL" id="GU474868">
    <property type="protein sequence ID" value="ADI17540.1"/>
    <property type="molecule type" value="Genomic_DNA"/>
</dbReference>
<sequence>MRRGILPKALKRGKMTEKTPERRLLEAMVTLNAINNGRAVPDMDEIEGGWVVRVEPGQSREEIASSLIGAIKADGVTVRSGDTSNDPNQDNAKK</sequence>
<protein>
    <submittedName>
        <fullName evidence="2">Uncharacterized protein</fullName>
    </submittedName>
</protein>
<proteinExistence type="predicted"/>
<feature type="region of interest" description="Disordered" evidence="1">
    <location>
        <begin position="74"/>
        <end position="94"/>
    </location>
</feature>
<organism evidence="2">
    <name type="scientific">uncultured alpha proteobacterium HF0130_06E21</name>
    <dbReference type="NCBI Taxonomy" id="710808"/>
    <lineage>
        <taxon>Bacteria</taxon>
        <taxon>Pseudomonadati</taxon>
        <taxon>Pseudomonadota</taxon>
        <taxon>Alphaproteobacteria</taxon>
        <taxon>environmental samples</taxon>
    </lineage>
</organism>
<reference evidence="2" key="1">
    <citation type="journal article" date="2011" name="Environ. Microbiol.">
        <title>Time-series analyses of Monterey Bay coastal microbial picoplankton using a 'genome proxy' microarray.</title>
        <authorList>
            <person name="Rich V.I."/>
            <person name="Pham V.D."/>
            <person name="Eppley J."/>
            <person name="Shi Y."/>
            <person name="DeLong E.F."/>
        </authorList>
    </citation>
    <scope>NUCLEOTIDE SEQUENCE</scope>
</reference>
<feature type="compositionally biased region" description="Polar residues" evidence="1">
    <location>
        <begin position="80"/>
        <end position="94"/>
    </location>
</feature>
<evidence type="ECO:0000313" key="2">
    <source>
        <dbReference type="EMBL" id="ADI17540.1"/>
    </source>
</evidence>
<accession>E0XSZ9</accession>
<name>E0XSZ9_9PROT</name>
<evidence type="ECO:0000256" key="1">
    <source>
        <dbReference type="SAM" id="MobiDB-lite"/>
    </source>
</evidence>